<dbReference type="Proteomes" id="UP000235965">
    <property type="component" value="Unassembled WGS sequence"/>
</dbReference>
<evidence type="ECO:0000313" key="3">
    <source>
        <dbReference type="Proteomes" id="UP000235965"/>
    </source>
</evidence>
<evidence type="ECO:0000313" key="2">
    <source>
        <dbReference type="EMBL" id="PNF27942.1"/>
    </source>
</evidence>
<protein>
    <recommendedName>
        <fullName evidence="1">Transposable element P transposase-like RNase H domain-containing protein</fullName>
    </recommendedName>
</protein>
<dbReference type="InterPro" id="IPR048365">
    <property type="entry name" value="TNP-like_RNaseH_N"/>
</dbReference>
<name>A0A2J7QH83_9NEOP</name>
<proteinExistence type="predicted"/>
<sequence>VFHALEQSLQKMSGRDRYCCLMFDEMSIRENLHFNQKFDCIDCGSQGRTCSIANHALLFMISSLLRKWKQPVAATLLVEVQRKR</sequence>
<keyword evidence="3" id="KW-1185">Reference proteome</keyword>
<gene>
    <name evidence="2" type="ORF">B7P43_G17525</name>
</gene>
<dbReference type="EMBL" id="NEVH01013989">
    <property type="protein sequence ID" value="PNF27942.1"/>
    <property type="molecule type" value="Genomic_DNA"/>
</dbReference>
<accession>A0A2J7QH83</accession>
<organism evidence="2 3">
    <name type="scientific">Cryptotermes secundus</name>
    <dbReference type="NCBI Taxonomy" id="105785"/>
    <lineage>
        <taxon>Eukaryota</taxon>
        <taxon>Metazoa</taxon>
        <taxon>Ecdysozoa</taxon>
        <taxon>Arthropoda</taxon>
        <taxon>Hexapoda</taxon>
        <taxon>Insecta</taxon>
        <taxon>Pterygota</taxon>
        <taxon>Neoptera</taxon>
        <taxon>Polyneoptera</taxon>
        <taxon>Dictyoptera</taxon>
        <taxon>Blattodea</taxon>
        <taxon>Blattoidea</taxon>
        <taxon>Termitoidae</taxon>
        <taxon>Kalotermitidae</taxon>
        <taxon>Cryptotermitinae</taxon>
        <taxon>Cryptotermes</taxon>
    </lineage>
</organism>
<feature type="domain" description="Transposable element P transposase-like RNase H" evidence="1">
    <location>
        <begin position="1"/>
        <end position="80"/>
    </location>
</feature>
<dbReference type="AlphaFoldDB" id="A0A2J7QH83"/>
<evidence type="ECO:0000259" key="1">
    <source>
        <dbReference type="Pfam" id="PF21787"/>
    </source>
</evidence>
<dbReference type="OrthoDB" id="8192384at2759"/>
<comment type="caution">
    <text evidence="2">The sequence shown here is derived from an EMBL/GenBank/DDBJ whole genome shotgun (WGS) entry which is preliminary data.</text>
</comment>
<reference evidence="2 3" key="1">
    <citation type="submission" date="2017-12" db="EMBL/GenBank/DDBJ databases">
        <title>Hemimetabolous genomes reveal molecular basis of termite eusociality.</title>
        <authorList>
            <person name="Harrison M.C."/>
            <person name="Jongepier E."/>
            <person name="Robertson H.M."/>
            <person name="Arning N."/>
            <person name="Bitard-Feildel T."/>
            <person name="Chao H."/>
            <person name="Childers C.P."/>
            <person name="Dinh H."/>
            <person name="Doddapaneni H."/>
            <person name="Dugan S."/>
            <person name="Gowin J."/>
            <person name="Greiner C."/>
            <person name="Han Y."/>
            <person name="Hu H."/>
            <person name="Hughes D.S.T."/>
            <person name="Huylmans A.-K."/>
            <person name="Kemena C."/>
            <person name="Kremer L.P.M."/>
            <person name="Lee S.L."/>
            <person name="Lopez-Ezquerra A."/>
            <person name="Mallet L."/>
            <person name="Monroy-Kuhn J.M."/>
            <person name="Moser A."/>
            <person name="Murali S.C."/>
            <person name="Muzny D.M."/>
            <person name="Otani S."/>
            <person name="Piulachs M.-D."/>
            <person name="Poelchau M."/>
            <person name="Qu J."/>
            <person name="Schaub F."/>
            <person name="Wada-Katsumata A."/>
            <person name="Worley K.C."/>
            <person name="Xie Q."/>
            <person name="Ylla G."/>
            <person name="Poulsen M."/>
            <person name="Gibbs R.A."/>
            <person name="Schal C."/>
            <person name="Richards S."/>
            <person name="Belles X."/>
            <person name="Korb J."/>
            <person name="Bornberg-Bauer E."/>
        </authorList>
    </citation>
    <scope>NUCLEOTIDE SEQUENCE [LARGE SCALE GENOMIC DNA]</scope>
    <source>
        <tissue evidence="2">Whole body</tissue>
    </source>
</reference>
<dbReference type="Pfam" id="PF21787">
    <property type="entry name" value="TNP-like_RNaseH_N"/>
    <property type="match status" value="1"/>
</dbReference>
<dbReference type="InParanoid" id="A0A2J7QH83"/>
<feature type="non-terminal residue" evidence="2">
    <location>
        <position position="1"/>
    </location>
</feature>